<dbReference type="EMBL" id="MFMO01000039">
    <property type="protein sequence ID" value="OGG87023.1"/>
    <property type="molecule type" value="Genomic_DNA"/>
</dbReference>
<dbReference type="InterPro" id="IPR013783">
    <property type="entry name" value="Ig-like_fold"/>
</dbReference>
<dbReference type="InterPro" id="IPR036365">
    <property type="entry name" value="PGBD-like_sf"/>
</dbReference>
<dbReference type="InterPro" id="IPR002477">
    <property type="entry name" value="Peptidoglycan-bd-like"/>
</dbReference>
<protein>
    <recommendedName>
        <fullName evidence="1">Peptidoglycan binding-like domain-containing protein</fullName>
    </recommendedName>
</protein>
<dbReference type="AlphaFoldDB" id="A0A1F6FMC8"/>
<dbReference type="Gene3D" id="2.60.40.10">
    <property type="entry name" value="Immunoglobulins"/>
    <property type="match status" value="2"/>
</dbReference>
<feature type="domain" description="Peptidoglycan binding-like" evidence="1">
    <location>
        <begin position="85"/>
        <end position="132"/>
    </location>
</feature>
<dbReference type="Gene3D" id="1.10.101.10">
    <property type="entry name" value="PGBD-like superfamily/PGBD"/>
    <property type="match status" value="1"/>
</dbReference>
<evidence type="ECO:0000313" key="2">
    <source>
        <dbReference type="EMBL" id="OGG87023.1"/>
    </source>
</evidence>
<comment type="caution">
    <text evidence="2">The sequence shown here is derived from an EMBL/GenBank/DDBJ whole genome shotgun (WGS) entry which is preliminary data.</text>
</comment>
<organism evidence="2 3">
    <name type="scientific">Candidatus Kaiserbacteria bacterium RIFCSPLOWO2_12_FULL_50_28</name>
    <dbReference type="NCBI Taxonomy" id="1798527"/>
    <lineage>
        <taxon>Bacteria</taxon>
        <taxon>Candidatus Kaiseribacteriota</taxon>
    </lineage>
</organism>
<dbReference type="SUPFAM" id="SSF47090">
    <property type="entry name" value="PGBD-like"/>
    <property type="match status" value="1"/>
</dbReference>
<dbReference type="CDD" id="cd00146">
    <property type="entry name" value="PKD"/>
    <property type="match status" value="1"/>
</dbReference>
<gene>
    <name evidence="2" type="ORF">A3H15_01435</name>
</gene>
<dbReference type="Proteomes" id="UP000177968">
    <property type="component" value="Unassembled WGS sequence"/>
</dbReference>
<accession>A0A1F6FMC8</accession>
<evidence type="ECO:0000313" key="3">
    <source>
        <dbReference type="Proteomes" id="UP000177968"/>
    </source>
</evidence>
<proteinExistence type="predicted"/>
<dbReference type="InterPro" id="IPR036366">
    <property type="entry name" value="PGBDSf"/>
</dbReference>
<evidence type="ECO:0000259" key="1">
    <source>
        <dbReference type="Pfam" id="PF01471"/>
    </source>
</evidence>
<reference evidence="2 3" key="1">
    <citation type="journal article" date="2016" name="Nat. Commun.">
        <title>Thousands of microbial genomes shed light on interconnected biogeochemical processes in an aquifer system.</title>
        <authorList>
            <person name="Anantharaman K."/>
            <person name="Brown C.T."/>
            <person name="Hug L.A."/>
            <person name="Sharon I."/>
            <person name="Castelle C.J."/>
            <person name="Probst A.J."/>
            <person name="Thomas B.C."/>
            <person name="Singh A."/>
            <person name="Wilkins M.J."/>
            <person name="Karaoz U."/>
            <person name="Brodie E.L."/>
            <person name="Williams K.H."/>
            <person name="Hubbard S.S."/>
            <person name="Banfield J.F."/>
        </authorList>
    </citation>
    <scope>NUCLEOTIDE SEQUENCE [LARGE SCALE GENOMIC DNA]</scope>
</reference>
<sequence length="385" mass="41310">MESVSLFVVGLLTAVLSLLGFVQQHPELPQASRDQAQQIAQQAITQATQTLEQTGSQTPATNANVTSECLVLTHDLWIGKSDEDTGGEVSKLQLWLKAEGYFPDAQGTGYYGEKTAGAMVKWQKAHGMDFVTTKSGVGKMTRAKMQEACSRTSSNIKIGNPYGGSYDLEAKIQYEAGIPIAVAEFHGGFNLGVYDGTSAPKEYVDFGDGASIAAEKTVCPGSDCYFQAKHLYPKAGTYTITLHTIENAKRINLTATKITVAKDGCEGTADAPYIAAILPISGPRGTSVEIWGCNLSGFEGDTDFTFESSYGQKVTIDGEASYRQSGGTSAKIQVQEPCHQGETVYGEYSGLPAQCVYTPILPGTYQVYVTPWSKKSNVVNFTVTQ</sequence>
<dbReference type="Pfam" id="PF01471">
    <property type="entry name" value="PG_binding_1"/>
    <property type="match status" value="1"/>
</dbReference>
<name>A0A1F6FMC8_9BACT</name>
<dbReference type="SUPFAM" id="SSF49299">
    <property type="entry name" value="PKD domain"/>
    <property type="match status" value="1"/>
</dbReference>
<dbReference type="InterPro" id="IPR035986">
    <property type="entry name" value="PKD_dom_sf"/>
</dbReference>